<accession>A0A0E9XLB6</accession>
<name>A0A0E9XLB6_ANGAN</name>
<proteinExistence type="predicted"/>
<organism evidence="1">
    <name type="scientific">Anguilla anguilla</name>
    <name type="common">European freshwater eel</name>
    <name type="synonym">Muraena anguilla</name>
    <dbReference type="NCBI Taxonomy" id="7936"/>
    <lineage>
        <taxon>Eukaryota</taxon>
        <taxon>Metazoa</taxon>
        <taxon>Chordata</taxon>
        <taxon>Craniata</taxon>
        <taxon>Vertebrata</taxon>
        <taxon>Euteleostomi</taxon>
        <taxon>Actinopterygii</taxon>
        <taxon>Neopterygii</taxon>
        <taxon>Teleostei</taxon>
        <taxon>Anguilliformes</taxon>
        <taxon>Anguillidae</taxon>
        <taxon>Anguilla</taxon>
    </lineage>
</organism>
<evidence type="ECO:0000313" key="1">
    <source>
        <dbReference type="EMBL" id="JAI03450.1"/>
    </source>
</evidence>
<reference evidence="1" key="2">
    <citation type="journal article" date="2015" name="Fish Shellfish Immunol.">
        <title>Early steps in the European eel (Anguilla anguilla)-Vibrio vulnificus interaction in the gills: Role of the RtxA13 toxin.</title>
        <authorList>
            <person name="Callol A."/>
            <person name="Pajuelo D."/>
            <person name="Ebbesson L."/>
            <person name="Teles M."/>
            <person name="MacKenzie S."/>
            <person name="Amaro C."/>
        </authorList>
    </citation>
    <scope>NUCLEOTIDE SEQUENCE</scope>
</reference>
<sequence length="58" mass="6655">MCMTSVFGMRAFCRNSSRTRGRKPGLCCPARRNCRYSDRTCFCNLLWRAIASGRDANE</sequence>
<reference evidence="1" key="1">
    <citation type="submission" date="2014-11" db="EMBL/GenBank/DDBJ databases">
        <authorList>
            <person name="Amaro Gonzalez C."/>
        </authorList>
    </citation>
    <scope>NUCLEOTIDE SEQUENCE</scope>
</reference>
<dbReference type="EMBL" id="GBXM01005128">
    <property type="protein sequence ID" value="JAI03450.1"/>
    <property type="molecule type" value="Transcribed_RNA"/>
</dbReference>
<protein>
    <submittedName>
        <fullName evidence="1">Uncharacterized protein</fullName>
    </submittedName>
</protein>
<dbReference type="AlphaFoldDB" id="A0A0E9XLB6"/>